<dbReference type="PANTHER" id="PTHR30606:SF10">
    <property type="entry name" value="PHOSPHATIDYLINOSITOL MANNOSIDE ACYLTRANSFERASE"/>
    <property type="match status" value="1"/>
</dbReference>
<evidence type="ECO:0000256" key="3">
    <source>
        <dbReference type="ARBA" id="ARBA00022519"/>
    </source>
</evidence>
<proteinExistence type="predicted"/>
<evidence type="ECO:0000256" key="1">
    <source>
        <dbReference type="ARBA" id="ARBA00004533"/>
    </source>
</evidence>
<keyword evidence="6 7" id="KW-0012">Acyltransferase</keyword>
<dbReference type="PANTHER" id="PTHR30606">
    <property type="entry name" value="LIPID A BIOSYNTHESIS LAUROYL ACYLTRANSFERASE"/>
    <property type="match status" value="1"/>
</dbReference>
<evidence type="ECO:0000256" key="2">
    <source>
        <dbReference type="ARBA" id="ARBA00022475"/>
    </source>
</evidence>
<evidence type="ECO:0000256" key="5">
    <source>
        <dbReference type="ARBA" id="ARBA00023136"/>
    </source>
</evidence>
<dbReference type="GO" id="GO:0016746">
    <property type="term" value="F:acyltransferase activity"/>
    <property type="evidence" value="ECO:0007669"/>
    <property type="project" value="UniProtKB-KW"/>
</dbReference>
<dbReference type="OrthoDB" id="9803456at2"/>
<dbReference type="PATRIC" id="fig|1121877.4.peg.288"/>
<keyword evidence="3" id="KW-0997">Cell inner membrane</keyword>
<comment type="subcellular location">
    <subcellularLocation>
        <location evidence="1">Cell inner membrane</location>
    </subcellularLocation>
</comment>
<accession>A0A0D8FY54</accession>
<protein>
    <submittedName>
        <fullName evidence="7">Phosphatidylinositol mannoside acyltransferase</fullName>
        <ecNumber evidence="7">2.3.1.-</ecNumber>
    </submittedName>
</protein>
<dbReference type="EC" id="2.3.1.-" evidence="7"/>
<evidence type="ECO:0000313" key="7">
    <source>
        <dbReference type="EMBL" id="KJE77894.1"/>
    </source>
</evidence>
<dbReference type="InterPro" id="IPR004960">
    <property type="entry name" value="LipA_acyltrans"/>
</dbReference>
<dbReference type="GO" id="GO:0009247">
    <property type="term" value="P:glycolipid biosynthetic process"/>
    <property type="evidence" value="ECO:0007669"/>
    <property type="project" value="UniProtKB-ARBA"/>
</dbReference>
<dbReference type="STRING" id="1121877.FEAC_02660"/>
<organism evidence="7 8">
    <name type="scientific">Ferrimicrobium acidiphilum DSM 19497</name>
    <dbReference type="NCBI Taxonomy" id="1121877"/>
    <lineage>
        <taxon>Bacteria</taxon>
        <taxon>Bacillati</taxon>
        <taxon>Actinomycetota</taxon>
        <taxon>Acidimicrobiia</taxon>
        <taxon>Acidimicrobiales</taxon>
        <taxon>Acidimicrobiaceae</taxon>
        <taxon>Ferrimicrobium</taxon>
    </lineage>
</organism>
<comment type="caution">
    <text evidence="7">The sequence shown here is derived from an EMBL/GenBank/DDBJ whole genome shotgun (WGS) entry which is preliminary data.</text>
</comment>
<name>A0A0D8FY54_9ACTN</name>
<dbReference type="Pfam" id="PF03279">
    <property type="entry name" value="Lip_A_acyltrans"/>
    <property type="match status" value="1"/>
</dbReference>
<dbReference type="eggNOG" id="COG1560">
    <property type="taxonomic scope" value="Bacteria"/>
</dbReference>
<sequence>MISRARLIRMAGAMLGRLPRVVDPVLWSIAGVVSYLGNERRRNTVRRNQRLALLSRSGVGGLKKWQLELSAYRAFYFYARYWVEVLRIQSLSPEEVVLAVDLVNADEFVARRMAKEPTIAILAHVGNWEWGGAWVSLACNGVMAVAEALEDEGMTEWFLTARQRLGMEIVLTGGDVVRSLLKGLRHGKLVALVVDRDVSGTGEMVDFLGTRVPLSGGPGVISVMSGVPIYPVGTFQRRSGRQEVRFYPPIYPPTDGTRADRVAEVMKQVAVAIEKIVKEEPGQWHNFQDYDAVTERGMA</sequence>
<reference evidence="7 8" key="1">
    <citation type="submission" date="2015-01" db="EMBL/GenBank/DDBJ databases">
        <title>Draft genome of the acidophilic iron oxidizer Ferrimicrobium acidiphilum strain T23.</title>
        <authorList>
            <person name="Poehlein A."/>
            <person name="Eisen S."/>
            <person name="Schloemann M."/>
            <person name="Johnson B.D."/>
            <person name="Daniel R."/>
            <person name="Muehling M."/>
        </authorList>
    </citation>
    <scope>NUCLEOTIDE SEQUENCE [LARGE SCALE GENOMIC DNA]</scope>
    <source>
        <strain evidence="7 8">T23</strain>
    </source>
</reference>
<evidence type="ECO:0000313" key="8">
    <source>
        <dbReference type="Proteomes" id="UP000032336"/>
    </source>
</evidence>
<dbReference type="Proteomes" id="UP000032336">
    <property type="component" value="Unassembled WGS sequence"/>
</dbReference>
<evidence type="ECO:0000256" key="4">
    <source>
        <dbReference type="ARBA" id="ARBA00022679"/>
    </source>
</evidence>
<keyword evidence="8" id="KW-1185">Reference proteome</keyword>
<gene>
    <name evidence="7" type="ORF">FEAC_02660</name>
</gene>
<dbReference type="CDD" id="cd07984">
    <property type="entry name" value="LPLAT_LABLAT-like"/>
    <property type="match status" value="1"/>
</dbReference>
<dbReference type="EMBL" id="JXUW01000002">
    <property type="protein sequence ID" value="KJE77894.1"/>
    <property type="molecule type" value="Genomic_DNA"/>
</dbReference>
<keyword evidence="4 7" id="KW-0808">Transferase</keyword>
<dbReference type="GO" id="GO:0005886">
    <property type="term" value="C:plasma membrane"/>
    <property type="evidence" value="ECO:0007669"/>
    <property type="project" value="UniProtKB-SubCell"/>
</dbReference>
<keyword evidence="5" id="KW-0472">Membrane</keyword>
<evidence type="ECO:0000256" key="6">
    <source>
        <dbReference type="ARBA" id="ARBA00023315"/>
    </source>
</evidence>
<keyword evidence="2" id="KW-1003">Cell membrane</keyword>
<dbReference type="AlphaFoldDB" id="A0A0D8FY54"/>